<comment type="caution">
    <text evidence="1">The sequence shown here is derived from an EMBL/GenBank/DDBJ whole genome shotgun (WGS) entry which is preliminary data.</text>
</comment>
<sequence length="202" mass="22901">MGKILILNGSPRAPKSNSKRYAEIFMRHCTAETDYRNITKKNHEELCAALSGYTDVLFAFPLYADSLPVGFLNFLKALEACPPAHKPVVSILINCGFLEAEQSEVAIRMMRLFCRRNGYVMGSVLMLGSGEAILDTPFKYVATRNIRRLAQSMVSGRYHTLSATMPLSKYLFRLAADIYWTFYGKRFGTTRRQMQTMEVEGK</sequence>
<dbReference type="SUPFAM" id="SSF52218">
    <property type="entry name" value="Flavoproteins"/>
    <property type="match status" value="1"/>
</dbReference>
<reference evidence="1 2" key="1">
    <citation type="journal article" date="2021" name="Sci. Rep.">
        <title>The distribution of antibiotic resistance genes in chicken gut microbiota commensals.</title>
        <authorList>
            <person name="Juricova H."/>
            <person name="Matiasovicova J."/>
            <person name="Kubasova T."/>
            <person name="Cejkova D."/>
            <person name="Rychlik I."/>
        </authorList>
    </citation>
    <scope>NUCLEOTIDE SEQUENCE [LARGE SCALE GENOMIC DNA]</scope>
    <source>
        <strain evidence="1 2">An421</strain>
    </source>
</reference>
<evidence type="ECO:0000313" key="1">
    <source>
        <dbReference type="EMBL" id="MBM6858760.1"/>
    </source>
</evidence>
<name>A0AA40ZVA4_9BACT</name>
<dbReference type="InterPro" id="IPR029039">
    <property type="entry name" value="Flavoprotein-like_sf"/>
</dbReference>
<gene>
    <name evidence="1" type="ORF">H6D15_14360</name>
</gene>
<keyword evidence="2" id="KW-1185">Reference proteome</keyword>
<dbReference type="RefSeq" id="WP_246593277.1">
    <property type="nucleotide sequence ID" value="NZ_JAAZTS010000038.1"/>
</dbReference>
<dbReference type="AlphaFoldDB" id="A0AA40ZVA4"/>
<dbReference type="Gene3D" id="3.40.50.360">
    <property type="match status" value="1"/>
</dbReference>
<dbReference type="EMBL" id="JACJMO010000039">
    <property type="protein sequence ID" value="MBM6858760.1"/>
    <property type="molecule type" value="Genomic_DNA"/>
</dbReference>
<accession>A0AA40ZVA4</accession>
<dbReference type="Proteomes" id="UP000698924">
    <property type="component" value="Unassembled WGS sequence"/>
</dbReference>
<proteinExistence type="predicted"/>
<organism evidence="1 2">
    <name type="scientific">Caecibacteroides pullorum</name>
    <dbReference type="NCBI Taxonomy" id="2725562"/>
    <lineage>
        <taxon>Bacteria</taxon>
        <taxon>Pseudomonadati</taxon>
        <taxon>Bacteroidota</taxon>
        <taxon>Bacteroidia</taxon>
        <taxon>Bacteroidales</taxon>
        <taxon>Bacteroidaceae</taxon>
        <taxon>Caecibacteroides</taxon>
    </lineage>
</organism>
<evidence type="ECO:0000313" key="2">
    <source>
        <dbReference type="Proteomes" id="UP000698924"/>
    </source>
</evidence>
<protein>
    <submittedName>
        <fullName evidence="1">Uncharacterized protein</fullName>
    </submittedName>
</protein>